<gene>
    <name evidence="1" type="ORF">FWILDA_LOCUS10629</name>
</gene>
<keyword evidence="2" id="KW-1185">Reference proteome</keyword>
<name>A0A9W4SV25_9GLOM</name>
<dbReference type="AlphaFoldDB" id="A0A9W4SV25"/>
<accession>A0A9W4SV25</accession>
<dbReference type="EMBL" id="CAMKVN010002765">
    <property type="protein sequence ID" value="CAI2182536.1"/>
    <property type="molecule type" value="Genomic_DNA"/>
</dbReference>
<organism evidence="1 2">
    <name type="scientific">Funneliformis geosporum</name>
    <dbReference type="NCBI Taxonomy" id="1117311"/>
    <lineage>
        <taxon>Eukaryota</taxon>
        <taxon>Fungi</taxon>
        <taxon>Fungi incertae sedis</taxon>
        <taxon>Mucoromycota</taxon>
        <taxon>Glomeromycotina</taxon>
        <taxon>Glomeromycetes</taxon>
        <taxon>Glomerales</taxon>
        <taxon>Glomeraceae</taxon>
        <taxon>Funneliformis</taxon>
    </lineage>
</organism>
<protein>
    <submittedName>
        <fullName evidence="1">611_t:CDS:1</fullName>
    </submittedName>
</protein>
<comment type="caution">
    <text evidence="1">The sequence shown here is derived from an EMBL/GenBank/DDBJ whole genome shotgun (WGS) entry which is preliminary data.</text>
</comment>
<reference evidence="1" key="1">
    <citation type="submission" date="2022-08" db="EMBL/GenBank/DDBJ databases">
        <authorList>
            <person name="Kallberg Y."/>
            <person name="Tangrot J."/>
            <person name="Rosling A."/>
        </authorList>
    </citation>
    <scope>NUCLEOTIDE SEQUENCE</scope>
    <source>
        <strain evidence="1">Wild A</strain>
    </source>
</reference>
<dbReference type="Proteomes" id="UP001153678">
    <property type="component" value="Unassembled WGS sequence"/>
</dbReference>
<sequence>MKRTKEDHENLLNIFITDKDSKQQLLDEIKNLLINDKNIGKEGIPRDNILFILLDIIGVHGHILSHHKAPQRSQFAD</sequence>
<evidence type="ECO:0000313" key="2">
    <source>
        <dbReference type="Proteomes" id="UP001153678"/>
    </source>
</evidence>
<evidence type="ECO:0000313" key="1">
    <source>
        <dbReference type="EMBL" id="CAI2182536.1"/>
    </source>
</evidence>
<proteinExistence type="predicted"/>